<feature type="domain" description="FAD dependent oxidoreductase" evidence="6">
    <location>
        <begin position="9"/>
        <end position="397"/>
    </location>
</feature>
<dbReference type="PANTHER" id="PTHR43104">
    <property type="entry name" value="L-2-HYDROXYGLUTARATE DEHYDROGENASE, MITOCHONDRIAL"/>
    <property type="match status" value="1"/>
</dbReference>
<dbReference type="SUPFAM" id="SSF51905">
    <property type="entry name" value="FAD/NAD(P)-binding domain"/>
    <property type="match status" value="1"/>
</dbReference>
<keyword evidence="2" id="KW-0285">Flavoprotein</keyword>
<evidence type="ECO:0000256" key="2">
    <source>
        <dbReference type="ARBA" id="ARBA00022630"/>
    </source>
</evidence>
<evidence type="ECO:0000256" key="5">
    <source>
        <dbReference type="ARBA" id="ARBA00037941"/>
    </source>
</evidence>
<organism evidence="7 8">
    <name type="scientific">Stieleria neptunia</name>
    <dbReference type="NCBI Taxonomy" id="2527979"/>
    <lineage>
        <taxon>Bacteria</taxon>
        <taxon>Pseudomonadati</taxon>
        <taxon>Planctomycetota</taxon>
        <taxon>Planctomycetia</taxon>
        <taxon>Pirellulales</taxon>
        <taxon>Pirellulaceae</taxon>
        <taxon>Stieleria</taxon>
    </lineage>
</organism>
<dbReference type="Gene3D" id="3.30.9.10">
    <property type="entry name" value="D-Amino Acid Oxidase, subunit A, domain 2"/>
    <property type="match status" value="1"/>
</dbReference>
<keyword evidence="8" id="KW-1185">Reference proteome</keyword>
<dbReference type="Gene3D" id="3.50.50.60">
    <property type="entry name" value="FAD/NAD(P)-binding domain"/>
    <property type="match status" value="1"/>
</dbReference>
<dbReference type="GO" id="GO:0005737">
    <property type="term" value="C:cytoplasm"/>
    <property type="evidence" value="ECO:0007669"/>
    <property type="project" value="TreeGrafter"/>
</dbReference>
<sequence length="401" mass="43401">MPSSADQNDFIVIGAGIVGLATAWRLVQRFPDCSVVVVESESDVAAHQSGHNSGVLHSGIYYKPGSIRAATCRTGKAAMEAFCEEHQIPWDRCGKVIVATDPTELESMEKIAARGSENGVVYERLDSDQLRELEPNAAGIAALHVPETGIVNYATVCKRLARCLRDAGGRIVFGSEIVAIDATVRSIRLTAADGNVFHAAMMINCGGLQCDRIAALSGVSPEIRIVPFRGEYYELAPGRETLVRNLIYPVPDPSFPFLGVHFTRMIDGGVECGPNAVLAFSREGYDWKTIRLTDLAQTLRFGGFQKLALRHWKTGLGEMHRSLSKAAFVTALQKLMPRLTASDLVRGRAGVRAQAVSREGQLVDDFLFQRSDAAVHVLNAPSPAATASLAIAQTIVDQVER</sequence>
<keyword evidence="4 7" id="KW-0560">Oxidoreductase</keyword>
<evidence type="ECO:0000256" key="3">
    <source>
        <dbReference type="ARBA" id="ARBA00022827"/>
    </source>
</evidence>
<dbReference type="OrthoDB" id="9801699at2"/>
<dbReference type="PANTHER" id="PTHR43104:SF2">
    <property type="entry name" value="L-2-HYDROXYGLUTARATE DEHYDROGENASE, MITOCHONDRIAL"/>
    <property type="match status" value="1"/>
</dbReference>
<evidence type="ECO:0000259" key="6">
    <source>
        <dbReference type="Pfam" id="PF01266"/>
    </source>
</evidence>
<dbReference type="GO" id="GO:0003973">
    <property type="term" value="F:(S)-2-hydroxy-acid oxidase activity"/>
    <property type="evidence" value="ECO:0007669"/>
    <property type="project" value="UniProtKB-EC"/>
</dbReference>
<dbReference type="NCBIfam" id="NF008726">
    <property type="entry name" value="PRK11728.1"/>
    <property type="match status" value="1"/>
</dbReference>
<dbReference type="Pfam" id="PF01266">
    <property type="entry name" value="DAO"/>
    <property type="match status" value="1"/>
</dbReference>
<name>A0A518HKA9_9BACT</name>
<evidence type="ECO:0000256" key="4">
    <source>
        <dbReference type="ARBA" id="ARBA00023002"/>
    </source>
</evidence>
<keyword evidence="3" id="KW-0274">FAD</keyword>
<dbReference type="RefSeq" id="WP_145385017.1">
    <property type="nucleotide sequence ID" value="NZ_CP037423.1"/>
</dbReference>
<reference evidence="7 8" key="1">
    <citation type="submission" date="2019-03" db="EMBL/GenBank/DDBJ databases">
        <title>Deep-cultivation of Planctomycetes and their phenomic and genomic characterization uncovers novel biology.</title>
        <authorList>
            <person name="Wiegand S."/>
            <person name="Jogler M."/>
            <person name="Boedeker C."/>
            <person name="Pinto D."/>
            <person name="Vollmers J."/>
            <person name="Rivas-Marin E."/>
            <person name="Kohn T."/>
            <person name="Peeters S.H."/>
            <person name="Heuer A."/>
            <person name="Rast P."/>
            <person name="Oberbeckmann S."/>
            <person name="Bunk B."/>
            <person name="Jeske O."/>
            <person name="Meyerdierks A."/>
            <person name="Storesund J.E."/>
            <person name="Kallscheuer N."/>
            <person name="Luecker S."/>
            <person name="Lage O.M."/>
            <person name="Pohl T."/>
            <person name="Merkel B.J."/>
            <person name="Hornburger P."/>
            <person name="Mueller R.-W."/>
            <person name="Bruemmer F."/>
            <person name="Labrenz M."/>
            <person name="Spormann A.M."/>
            <person name="Op den Camp H."/>
            <person name="Overmann J."/>
            <person name="Amann R."/>
            <person name="Jetten M.S.M."/>
            <person name="Mascher T."/>
            <person name="Medema M.H."/>
            <person name="Devos D.P."/>
            <person name="Kaster A.-K."/>
            <person name="Ovreas L."/>
            <person name="Rohde M."/>
            <person name="Galperin M.Y."/>
            <person name="Jogler C."/>
        </authorList>
    </citation>
    <scope>NUCLEOTIDE SEQUENCE [LARGE SCALE GENOMIC DNA]</scope>
    <source>
        <strain evidence="7 8">Enr13</strain>
    </source>
</reference>
<dbReference type="InterPro" id="IPR006076">
    <property type="entry name" value="FAD-dep_OxRdtase"/>
</dbReference>
<comment type="cofactor">
    <cofactor evidence="1">
        <name>FAD</name>
        <dbReference type="ChEBI" id="CHEBI:57692"/>
    </cofactor>
</comment>
<dbReference type="GO" id="GO:0047545">
    <property type="term" value="F:(S)-2-hydroxyglutarate dehydrogenase activity"/>
    <property type="evidence" value="ECO:0007669"/>
    <property type="project" value="TreeGrafter"/>
</dbReference>
<dbReference type="Proteomes" id="UP000319004">
    <property type="component" value="Chromosome"/>
</dbReference>
<dbReference type="EC" id="1.1.3.15" evidence="7"/>
<evidence type="ECO:0000313" key="8">
    <source>
        <dbReference type="Proteomes" id="UP000319004"/>
    </source>
</evidence>
<comment type="similarity">
    <text evidence="5">Belongs to the L2HGDH family.</text>
</comment>
<proteinExistence type="inferred from homology"/>
<evidence type="ECO:0000313" key="7">
    <source>
        <dbReference type="EMBL" id="QDV41271.1"/>
    </source>
</evidence>
<dbReference type="EMBL" id="CP037423">
    <property type="protein sequence ID" value="QDV41271.1"/>
    <property type="molecule type" value="Genomic_DNA"/>
</dbReference>
<dbReference type="KEGG" id="snep:Enr13x_11090"/>
<evidence type="ECO:0000256" key="1">
    <source>
        <dbReference type="ARBA" id="ARBA00001974"/>
    </source>
</evidence>
<accession>A0A518HKA9</accession>
<dbReference type="InterPro" id="IPR036188">
    <property type="entry name" value="FAD/NAD-bd_sf"/>
</dbReference>
<protein>
    <submittedName>
        <fullName evidence="7">L-2-hydroxyglutarate oxidase LhgO</fullName>
        <ecNumber evidence="7">1.1.3.15</ecNumber>
    </submittedName>
</protein>
<dbReference type="AlphaFoldDB" id="A0A518HKA9"/>
<gene>
    <name evidence="7" type="primary">lhgO</name>
    <name evidence="7" type="ORF">Enr13x_11090</name>
</gene>